<proteinExistence type="predicted"/>
<feature type="chain" id="PRO_5039473912" evidence="1">
    <location>
        <begin position="21"/>
        <end position="337"/>
    </location>
</feature>
<dbReference type="PANTHER" id="PTHR37507:SF2">
    <property type="entry name" value="SPORULATION PROTEIN YDCC"/>
    <property type="match status" value="1"/>
</dbReference>
<dbReference type="SUPFAM" id="SSF89392">
    <property type="entry name" value="Prokaryotic lipoproteins and lipoprotein localization factors"/>
    <property type="match status" value="1"/>
</dbReference>
<dbReference type="RefSeq" id="WP_101177195.1">
    <property type="nucleotide sequence ID" value="NZ_PISE01000021.1"/>
</dbReference>
<feature type="signal peptide" evidence="1">
    <location>
        <begin position="1"/>
        <end position="20"/>
    </location>
</feature>
<evidence type="ECO:0000256" key="1">
    <source>
        <dbReference type="SAM" id="SignalP"/>
    </source>
</evidence>
<dbReference type="PANTHER" id="PTHR37507">
    <property type="entry name" value="SPORULATION PROTEIN YDCC"/>
    <property type="match status" value="1"/>
</dbReference>
<evidence type="ECO:0000313" key="2">
    <source>
        <dbReference type="EMBL" id="PKG23686.1"/>
    </source>
</evidence>
<comment type="caution">
    <text evidence="2">The sequence shown here is derived from an EMBL/GenBank/DDBJ whole genome shotgun (WGS) entry which is preliminary data.</text>
</comment>
<dbReference type="Proteomes" id="UP000233375">
    <property type="component" value="Unassembled WGS sequence"/>
</dbReference>
<evidence type="ECO:0000313" key="3">
    <source>
        <dbReference type="Proteomes" id="UP000233375"/>
    </source>
</evidence>
<sequence length="337" mass="37778">MNKKLWLLFVGLTVMLLLTACGTKSKDEVLKDLSEKVSTKGYKADAEMTLQMGTDPQTYEVQIWHKDPSYYRVNLKNAKKDQSQMILKNDEGVYVLTPALNKSFKFQSEWPENSSQAYLYESLVKDIEEDKGAKFQATDKYYVFETKTRYQNNKMLPTQEITLNKKDLSPVSVKVKDTEGTAVVKVKFSNVKFDVDFDKADFDLKKSMTAAKLVVPVMGEVEDQTFSVKYPEEQIEGVSLVEEKKVTTENGSRVVLTYEGDGKSYTIIQEKAEIAPATAGPITMTGEPIDLGFTIGSVSDNKVTWTFGGVDYIIASTELTKDEMVSIARSVQGEAIK</sequence>
<dbReference type="EMBL" id="PISE01000021">
    <property type="protein sequence ID" value="PKG23686.1"/>
    <property type="molecule type" value="Genomic_DNA"/>
</dbReference>
<reference evidence="2 3" key="1">
    <citation type="journal article" date="2003" name="Int. J. Syst. Evol. Microbiol.">
        <title>Bacillus nealsonii sp. nov., isolated from a spacecraft-assembly facility, whose spores are gamma-radiation resistant.</title>
        <authorList>
            <person name="Venkateswaran K."/>
            <person name="Kempf M."/>
            <person name="Chen F."/>
            <person name="Satomi M."/>
            <person name="Nicholson W."/>
            <person name="Kern R."/>
        </authorList>
    </citation>
    <scope>NUCLEOTIDE SEQUENCE [LARGE SCALE GENOMIC DNA]</scope>
    <source>
        <strain evidence="2 3">FO-92</strain>
    </source>
</reference>
<accession>A0A2N0Z2E7</accession>
<name>A0A2N0Z2E7_9BACI</name>
<keyword evidence="1" id="KW-0732">Signal</keyword>
<dbReference type="AlphaFoldDB" id="A0A2N0Z2E7"/>
<dbReference type="PROSITE" id="PS51257">
    <property type="entry name" value="PROKAR_LIPOPROTEIN"/>
    <property type="match status" value="1"/>
</dbReference>
<protein>
    <submittedName>
        <fullName evidence="2">DUF4367 domain-containing protein</fullName>
    </submittedName>
</protein>
<keyword evidence="3" id="KW-1185">Reference proteome</keyword>
<dbReference type="InterPro" id="IPR029046">
    <property type="entry name" value="LolA/LolB/LppX"/>
</dbReference>
<dbReference type="InterPro" id="IPR052944">
    <property type="entry name" value="Sporulation_related"/>
</dbReference>
<organism evidence="2 3">
    <name type="scientific">Niallia nealsonii</name>
    <dbReference type="NCBI Taxonomy" id="115979"/>
    <lineage>
        <taxon>Bacteria</taxon>
        <taxon>Bacillati</taxon>
        <taxon>Bacillota</taxon>
        <taxon>Bacilli</taxon>
        <taxon>Bacillales</taxon>
        <taxon>Bacillaceae</taxon>
        <taxon>Niallia</taxon>
    </lineage>
</organism>
<dbReference type="OrthoDB" id="9785380at2"/>
<gene>
    <name evidence="2" type="ORF">CWS01_10715</name>
</gene>
<dbReference type="Gene3D" id="2.50.20.10">
    <property type="entry name" value="Lipoprotein localisation LolA/LolB/LppX"/>
    <property type="match status" value="1"/>
</dbReference>